<evidence type="ECO:0000313" key="1">
    <source>
        <dbReference type="EMBL" id="MBD8527060.1"/>
    </source>
</evidence>
<reference evidence="1 2" key="1">
    <citation type="submission" date="2020-09" db="EMBL/GenBank/DDBJ databases">
        <title>Pseudoxanthomonas sp. CAU 1598 isolated from sand of Yaerae Beach.</title>
        <authorList>
            <person name="Kim W."/>
        </authorList>
    </citation>
    <scope>NUCLEOTIDE SEQUENCE [LARGE SCALE GENOMIC DNA]</scope>
    <source>
        <strain evidence="1 2">CAU 1598</strain>
    </source>
</reference>
<dbReference type="Pfam" id="PF10127">
    <property type="entry name" value="RlaP"/>
    <property type="match status" value="1"/>
</dbReference>
<sequence>MLHICHLGFARLFSDPLDQSSARLKKVFYFLRPLLAGRWIEHTLSQPPTEFERLLQAEWATDDERQMISQLQAAKALASEADRWPMPEELSAWLTEQMAYF</sequence>
<dbReference type="InterPro" id="IPR018775">
    <property type="entry name" value="RlaP"/>
</dbReference>
<organism evidence="1 2">
    <name type="scientific">Pseudomarimonas arenosa</name>
    <dbReference type="NCBI Taxonomy" id="2774145"/>
    <lineage>
        <taxon>Bacteria</taxon>
        <taxon>Pseudomonadati</taxon>
        <taxon>Pseudomonadota</taxon>
        <taxon>Gammaproteobacteria</taxon>
        <taxon>Lysobacterales</taxon>
        <taxon>Lysobacteraceae</taxon>
        <taxon>Pseudomarimonas</taxon>
    </lineage>
</organism>
<name>A0AAW3ZNI2_9GAMM</name>
<keyword evidence="2" id="KW-1185">Reference proteome</keyword>
<dbReference type="RefSeq" id="WP_192030497.1">
    <property type="nucleotide sequence ID" value="NZ_JACYTR010000039.1"/>
</dbReference>
<accession>A0AAW3ZNI2</accession>
<dbReference type="EMBL" id="JACYTR010000039">
    <property type="protein sequence ID" value="MBD8527060.1"/>
    <property type="molecule type" value="Genomic_DNA"/>
</dbReference>
<proteinExistence type="predicted"/>
<dbReference type="AlphaFoldDB" id="A0AAW3ZNI2"/>
<dbReference type="Proteomes" id="UP000613768">
    <property type="component" value="Unassembled WGS sequence"/>
</dbReference>
<protein>
    <submittedName>
        <fullName evidence="1">Nucleotidyltransferase domain-containing protein</fullName>
    </submittedName>
</protein>
<evidence type="ECO:0000313" key="2">
    <source>
        <dbReference type="Proteomes" id="UP000613768"/>
    </source>
</evidence>
<gene>
    <name evidence="1" type="ORF">IFO71_15060</name>
</gene>
<comment type="caution">
    <text evidence="1">The sequence shown here is derived from an EMBL/GenBank/DDBJ whole genome shotgun (WGS) entry which is preliminary data.</text>
</comment>